<sequence length="190" mass="20740">MDLDRLLADLSARFDAERREEMDILVDELADVECARVTMSARLLATRGSNLNVLLRGGERMTGIVRDCAREWIVIDNGVHMVLIPAHAIVAAWPLGSRAADESALAHEVAISHVLRALRDENVYVVIDHEGGQHAGYVCAVMGDHFDLESMSSGQALDTRDFTTPVVMSLSTGGIRTLRAPSQMADSLMI</sequence>
<accession>A0ABY0V8I3</accession>
<protein>
    <submittedName>
        <fullName evidence="1">Uncharacterized protein</fullName>
    </submittedName>
</protein>
<dbReference type="EMBL" id="LT629792">
    <property type="protein sequence ID" value="SDT98188.1"/>
    <property type="molecule type" value="Genomic_DNA"/>
</dbReference>
<evidence type="ECO:0000313" key="1">
    <source>
        <dbReference type="EMBL" id="SDT98188.1"/>
    </source>
</evidence>
<name>A0ABY0V8I3_9ACTO</name>
<dbReference type="RefSeq" id="WP_092648705.1">
    <property type="nucleotide sequence ID" value="NZ_LT629792.1"/>
</dbReference>
<dbReference type="Proteomes" id="UP000198976">
    <property type="component" value="Chromosome I"/>
</dbReference>
<evidence type="ECO:0000313" key="2">
    <source>
        <dbReference type="Proteomes" id="UP000198976"/>
    </source>
</evidence>
<organism evidence="1 2">
    <name type="scientific">Schaalia radingae</name>
    <dbReference type="NCBI Taxonomy" id="131110"/>
    <lineage>
        <taxon>Bacteria</taxon>
        <taxon>Bacillati</taxon>
        <taxon>Actinomycetota</taxon>
        <taxon>Actinomycetes</taxon>
        <taxon>Actinomycetales</taxon>
        <taxon>Actinomycetaceae</taxon>
        <taxon>Schaalia</taxon>
    </lineage>
</organism>
<gene>
    <name evidence="1" type="ORF">SAMN04489714_1406</name>
</gene>
<reference evidence="1 2" key="1">
    <citation type="submission" date="2016-10" db="EMBL/GenBank/DDBJ databases">
        <authorList>
            <person name="Varghese N."/>
            <person name="Submissions S."/>
        </authorList>
    </citation>
    <scope>NUCLEOTIDE SEQUENCE [LARGE SCALE GENOMIC DNA]</scope>
    <source>
        <strain evidence="1 2">DSM 9169</strain>
    </source>
</reference>
<keyword evidence="2" id="KW-1185">Reference proteome</keyword>
<proteinExistence type="predicted"/>